<dbReference type="AlphaFoldDB" id="A0A6A4Z9U3"/>
<proteinExistence type="inferred from homology"/>
<evidence type="ECO:0000313" key="9">
    <source>
        <dbReference type="EMBL" id="KAF0704125.1"/>
    </source>
</evidence>
<comment type="similarity">
    <text evidence="5">Belongs to the protein kinase superfamily.</text>
</comment>
<dbReference type="OrthoDB" id="42407at2759"/>
<keyword evidence="7" id="KW-0472">Membrane</keyword>
<dbReference type="PROSITE" id="PS00108">
    <property type="entry name" value="PROTEIN_KINASE_ST"/>
    <property type="match status" value="1"/>
</dbReference>
<feature type="binding site" evidence="4">
    <location>
        <position position="131"/>
    </location>
    <ligand>
        <name>ATP</name>
        <dbReference type="ChEBI" id="CHEBI:30616"/>
    </ligand>
</feature>
<protein>
    <recommendedName>
        <fullName evidence="8">Protein kinase domain-containing protein</fullName>
    </recommendedName>
</protein>
<dbReference type="PANTHER" id="PTHR44329:SF214">
    <property type="entry name" value="PROTEIN KINASE DOMAIN-CONTAINING PROTEIN"/>
    <property type="match status" value="1"/>
</dbReference>
<feature type="compositionally biased region" description="Polar residues" evidence="6">
    <location>
        <begin position="58"/>
        <end position="86"/>
    </location>
</feature>
<keyword evidence="1 5" id="KW-0723">Serine/threonine-protein kinase</keyword>
<evidence type="ECO:0000256" key="1">
    <source>
        <dbReference type="ARBA" id="ARBA00022527"/>
    </source>
</evidence>
<keyword evidence="7" id="KW-0812">Transmembrane</keyword>
<dbReference type="PRINTS" id="PR00109">
    <property type="entry name" value="TYRKINASE"/>
</dbReference>
<dbReference type="InterPro" id="IPR017441">
    <property type="entry name" value="Protein_kinase_ATP_BS"/>
</dbReference>
<evidence type="ECO:0000256" key="6">
    <source>
        <dbReference type="SAM" id="MobiDB-lite"/>
    </source>
</evidence>
<dbReference type="InterPro" id="IPR001245">
    <property type="entry name" value="Ser-Thr/Tyr_kinase_cat_dom"/>
</dbReference>
<dbReference type="InterPro" id="IPR008271">
    <property type="entry name" value="Ser/Thr_kinase_AS"/>
</dbReference>
<dbReference type="PROSITE" id="PS00107">
    <property type="entry name" value="PROTEIN_KINASE_ATP"/>
    <property type="match status" value="1"/>
</dbReference>
<keyword evidence="2 4" id="KW-0547">Nucleotide-binding</keyword>
<keyword evidence="7" id="KW-1133">Transmembrane helix</keyword>
<evidence type="ECO:0000256" key="7">
    <source>
        <dbReference type="SAM" id="Phobius"/>
    </source>
</evidence>
<dbReference type="PANTHER" id="PTHR44329">
    <property type="entry name" value="SERINE/THREONINE-PROTEIN KINASE TNNI3K-RELATED"/>
    <property type="match status" value="1"/>
</dbReference>
<dbReference type="EMBL" id="VJMH01003996">
    <property type="protein sequence ID" value="KAF0704125.1"/>
    <property type="molecule type" value="Genomic_DNA"/>
</dbReference>
<evidence type="ECO:0000256" key="5">
    <source>
        <dbReference type="RuleBase" id="RU000304"/>
    </source>
</evidence>
<dbReference type="SUPFAM" id="SSF56112">
    <property type="entry name" value="Protein kinase-like (PK-like)"/>
    <property type="match status" value="1"/>
</dbReference>
<dbReference type="InterPro" id="IPR011009">
    <property type="entry name" value="Kinase-like_dom_sf"/>
</dbReference>
<accession>A0A6A4Z9U3</accession>
<evidence type="ECO:0000256" key="4">
    <source>
        <dbReference type="PROSITE-ProRule" id="PRU10141"/>
    </source>
</evidence>
<keyword evidence="1 5" id="KW-0808">Transferase</keyword>
<evidence type="ECO:0000256" key="3">
    <source>
        <dbReference type="ARBA" id="ARBA00022840"/>
    </source>
</evidence>
<feature type="transmembrane region" description="Helical" evidence="7">
    <location>
        <begin position="15"/>
        <end position="39"/>
    </location>
</feature>
<dbReference type="InterPro" id="IPR051681">
    <property type="entry name" value="Ser/Thr_Kinases-Pseudokinases"/>
</dbReference>
<comment type="caution">
    <text evidence="9">The sequence shown here is derived from an EMBL/GenBank/DDBJ whole genome shotgun (WGS) entry which is preliminary data.</text>
</comment>
<keyword evidence="3 4" id="KW-0067">ATP-binding</keyword>
<evidence type="ECO:0000256" key="2">
    <source>
        <dbReference type="ARBA" id="ARBA00022741"/>
    </source>
</evidence>
<organism evidence="9">
    <name type="scientific">Aphanomyces stellatus</name>
    <dbReference type="NCBI Taxonomy" id="120398"/>
    <lineage>
        <taxon>Eukaryota</taxon>
        <taxon>Sar</taxon>
        <taxon>Stramenopiles</taxon>
        <taxon>Oomycota</taxon>
        <taxon>Saprolegniomycetes</taxon>
        <taxon>Saprolegniales</taxon>
        <taxon>Verrucalvaceae</taxon>
        <taxon>Aphanomyces</taxon>
    </lineage>
</organism>
<feature type="domain" description="Protein kinase" evidence="8">
    <location>
        <begin position="104"/>
        <end position="275"/>
    </location>
</feature>
<dbReference type="Pfam" id="PF00069">
    <property type="entry name" value="Pkinase"/>
    <property type="match status" value="1"/>
</dbReference>
<sequence length="275" mass="30357">TSPATSSPEPTGTGISTGAVVGIAAAALAVIGLVLWMCCVRKKKSARYSPGMMPMLQPNETNERVVTNGSTTQPTTQSKQNSQPSSGELDLRGLELYRIQDKDIQLVHVIGSGAFADVWTGTYEGELVAIKQLQAKKVTMHQLQSFVDEIHLMSTFNSPYIVQFIGAAWKQPKDMKCVMELMDGGDLRDYLAKHNPKTFPWSEKMVHIQRIAEALVYLHSLSVIHRDLKSRNVLLDSTKGTKLTDFGVSKEDMEATMTMGVGTFRWMAPEVIKSH</sequence>
<dbReference type="Gene3D" id="1.10.510.10">
    <property type="entry name" value="Transferase(Phosphotransferase) domain 1"/>
    <property type="match status" value="1"/>
</dbReference>
<keyword evidence="1 5" id="KW-0418">Kinase</keyword>
<feature type="non-terminal residue" evidence="9">
    <location>
        <position position="1"/>
    </location>
</feature>
<evidence type="ECO:0000259" key="8">
    <source>
        <dbReference type="PROSITE" id="PS50011"/>
    </source>
</evidence>
<feature type="region of interest" description="Disordered" evidence="6">
    <location>
        <begin position="49"/>
        <end position="88"/>
    </location>
</feature>
<dbReference type="SMART" id="SM00220">
    <property type="entry name" value="S_TKc"/>
    <property type="match status" value="1"/>
</dbReference>
<dbReference type="GO" id="GO:0005524">
    <property type="term" value="F:ATP binding"/>
    <property type="evidence" value="ECO:0007669"/>
    <property type="project" value="UniProtKB-UniRule"/>
</dbReference>
<feature type="non-terminal residue" evidence="9">
    <location>
        <position position="275"/>
    </location>
</feature>
<dbReference type="GO" id="GO:0004674">
    <property type="term" value="F:protein serine/threonine kinase activity"/>
    <property type="evidence" value="ECO:0007669"/>
    <property type="project" value="UniProtKB-KW"/>
</dbReference>
<reference evidence="9" key="1">
    <citation type="submission" date="2019-06" db="EMBL/GenBank/DDBJ databases">
        <title>Genomics analysis of Aphanomyces spp. identifies a new class of oomycete effector associated with host adaptation.</title>
        <authorList>
            <person name="Gaulin E."/>
        </authorList>
    </citation>
    <scope>NUCLEOTIDE SEQUENCE</scope>
    <source>
        <strain evidence="9">CBS 578.67</strain>
    </source>
</reference>
<dbReference type="PROSITE" id="PS50011">
    <property type="entry name" value="PROTEIN_KINASE_DOM"/>
    <property type="match status" value="1"/>
</dbReference>
<dbReference type="InterPro" id="IPR000719">
    <property type="entry name" value="Prot_kinase_dom"/>
</dbReference>
<name>A0A6A4Z9U3_9STRA</name>
<gene>
    <name evidence="9" type="ORF">As57867_007401</name>
</gene>